<proteinExistence type="predicted"/>
<keyword evidence="1" id="KW-0378">Hydrolase</keyword>
<dbReference type="Proteomes" id="UP001165296">
    <property type="component" value="Unassembled WGS sequence"/>
</dbReference>
<dbReference type="GO" id="GO:0008233">
    <property type="term" value="F:peptidase activity"/>
    <property type="evidence" value="ECO:0007669"/>
    <property type="project" value="UniProtKB-KW"/>
</dbReference>
<comment type="caution">
    <text evidence="1">The sequence shown here is derived from an EMBL/GenBank/DDBJ whole genome shotgun (WGS) entry which is preliminary data.</text>
</comment>
<organism evidence="1 2">
    <name type="scientific">Hymenobacter lucidus</name>
    <dbReference type="NCBI Taxonomy" id="2880930"/>
    <lineage>
        <taxon>Bacteria</taxon>
        <taxon>Pseudomonadati</taxon>
        <taxon>Bacteroidota</taxon>
        <taxon>Cytophagia</taxon>
        <taxon>Cytophagales</taxon>
        <taxon>Hymenobacteraceae</taxon>
        <taxon>Hymenobacter</taxon>
    </lineage>
</organism>
<dbReference type="Pfam" id="PF13365">
    <property type="entry name" value="Trypsin_2"/>
    <property type="match status" value="1"/>
</dbReference>
<gene>
    <name evidence="1" type="ORF">LGH74_24490</name>
</gene>
<dbReference type="RefSeq" id="WP_226180766.1">
    <property type="nucleotide sequence ID" value="NZ_JAJADR010000015.1"/>
</dbReference>
<evidence type="ECO:0000313" key="2">
    <source>
        <dbReference type="Proteomes" id="UP001165296"/>
    </source>
</evidence>
<keyword evidence="2" id="KW-1185">Reference proteome</keyword>
<accession>A0ABS8AZD3</accession>
<dbReference type="SUPFAM" id="SSF50494">
    <property type="entry name" value="Trypsin-like serine proteases"/>
    <property type="match status" value="1"/>
</dbReference>
<protein>
    <submittedName>
        <fullName evidence="1">Serine protease</fullName>
    </submittedName>
</protein>
<reference evidence="1" key="1">
    <citation type="submission" date="2021-10" db="EMBL/GenBank/DDBJ databases">
        <authorList>
            <person name="Dean J.D."/>
            <person name="Kim M.K."/>
            <person name="Newey C.N."/>
            <person name="Stoker T.S."/>
            <person name="Thompson D.W."/>
            <person name="Grose J.H."/>
        </authorList>
    </citation>
    <scope>NUCLEOTIDE SEQUENCE</scope>
    <source>
        <strain evidence="1">BT178</strain>
    </source>
</reference>
<dbReference type="GO" id="GO:0006508">
    <property type="term" value="P:proteolysis"/>
    <property type="evidence" value="ECO:0007669"/>
    <property type="project" value="UniProtKB-KW"/>
</dbReference>
<evidence type="ECO:0000313" key="1">
    <source>
        <dbReference type="EMBL" id="MCB2411169.1"/>
    </source>
</evidence>
<dbReference type="InterPro" id="IPR009003">
    <property type="entry name" value="Peptidase_S1_PA"/>
</dbReference>
<sequence length="410" mass="44046">MHPNVSHPSSSASDLSLSAHYRKMMKAGGQLLEHLENNDPDLSNGGIRERLSTVRAELDRIIKEQLGGKADLHSLADRIFKDGDTALRMIRDEDEAGLRQHTRLLSALETIVRTDGSRPSFMIQNGSVNIGSSPVGGWKNSIVASADLLFNAGACVGRIDVPFTVQGFAGTGFLIAENLIVTNRHVLQGIALEKPDGTWKLQAGVRIDFGHEFRGVDSVNPRDLSRVVFSGKRPIDLGASKLDHSRLDLALIELAPSSQSAGPRMYLSLDQAPDWAMPDTAVYTIGYPGAPNLLNTPFPPSLFEQIFQSTYGCKRLAPGMVLAGAPGSPAWTHAHDATTLGGNSGSVIVVVGRENAAAGLHYGGRSDEPRENYGHTLGKALAETDGRSGKTLRDHLLEFGVHLIDRAGNK</sequence>
<keyword evidence="1" id="KW-0645">Protease</keyword>
<dbReference type="Gene3D" id="2.40.10.10">
    <property type="entry name" value="Trypsin-like serine proteases"/>
    <property type="match status" value="2"/>
</dbReference>
<dbReference type="EMBL" id="JAJADR010000015">
    <property type="protein sequence ID" value="MCB2411169.1"/>
    <property type="molecule type" value="Genomic_DNA"/>
</dbReference>
<dbReference type="InterPro" id="IPR043504">
    <property type="entry name" value="Peptidase_S1_PA_chymotrypsin"/>
</dbReference>
<name>A0ABS8AZD3_9BACT</name>